<organism evidence="1 2">
    <name type="scientific">Williamsia limnetica</name>
    <dbReference type="NCBI Taxonomy" id="882452"/>
    <lineage>
        <taxon>Bacteria</taxon>
        <taxon>Bacillati</taxon>
        <taxon>Actinomycetota</taxon>
        <taxon>Actinomycetes</taxon>
        <taxon>Mycobacteriales</taxon>
        <taxon>Nocardiaceae</taxon>
        <taxon>Williamsia</taxon>
    </lineage>
</organism>
<sequence>MAVVSESAATTVSGVAYQQMYHFLFEFEGEAVVRLWGFNDTHHVREVSALGSEGKVS</sequence>
<keyword evidence="2" id="KW-1185">Reference proteome</keyword>
<reference evidence="1 2" key="1">
    <citation type="submission" date="2018-06" db="EMBL/GenBank/DDBJ databases">
        <title>Genomic Encyclopedia of Type Strains, Phase IV (KMG-IV): sequencing the most valuable type-strain genomes for metagenomic binning, comparative biology and taxonomic classification.</title>
        <authorList>
            <person name="Goeker M."/>
        </authorList>
    </citation>
    <scope>NUCLEOTIDE SEQUENCE [LARGE SCALE GENOMIC DNA]</scope>
    <source>
        <strain evidence="1 2">DSM 45521</strain>
    </source>
</reference>
<accession>A0A318RVI5</accession>
<comment type="caution">
    <text evidence="1">The sequence shown here is derived from an EMBL/GenBank/DDBJ whole genome shotgun (WGS) entry which is preliminary data.</text>
</comment>
<dbReference type="AlphaFoldDB" id="A0A318RVI5"/>
<protein>
    <submittedName>
        <fullName evidence="1">Uncharacterized protein</fullName>
    </submittedName>
</protein>
<dbReference type="Proteomes" id="UP000247591">
    <property type="component" value="Unassembled WGS sequence"/>
</dbReference>
<evidence type="ECO:0000313" key="1">
    <source>
        <dbReference type="EMBL" id="PYE16981.1"/>
    </source>
</evidence>
<evidence type="ECO:0000313" key="2">
    <source>
        <dbReference type="Proteomes" id="UP000247591"/>
    </source>
</evidence>
<proteinExistence type="predicted"/>
<name>A0A318RVI5_WILLI</name>
<dbReference type="EMBL" id="QJSP01000007">
    <property type="protein sequence ID" value="PYE16981.1"/>
    <property type="molecule type" value="Genomic_DNA"/>
</dbReference>
<gene>
    <name evidence="1" type="ORF">DFR67_107226</name>
</gene>